<keyword evidence="8" id="KW-0560">Oxidoreductase</keyword>
<dbReference type="STRING" id="6293.A0A1I8EEF4"/>
<protein>
    <recommendedName>
        <fullName evidence="14">cholesterol 7-desaturase</fullName>
        <ecNumber evidence="14">1.14.19.21</ecNumber>
    </recommendedName>
</protein>
<evidence type="ECO:0000256" key="17">
    <source>
        <dbReference type="SAM" id="Phobius"/>
    </source>
</evidence>
<evidence type="ECO:0000256" key="6">
    <source>
        <dbReference type="ARBA" id="ARBA00022723"/>
    </source>
</evidence>
<comment type="catalytic activity">
    <reaction evidence="15">
        <text>cholesterol + NADH + O2 + H(+) = 7-dehydrocholesterol + NAD(+) + 2 H2O</text>
        <dbReference type="Rhea" id="RHEA:51644"/>
        <dbReference type="ChEBI" id="CHEBI:15377"/>
        <dbReference type="ChEBI" id="CHEBI:15378"/>
        <dbReference type="ChEBI" id="CHEBI:15379"/>
        <dbReference type="ChEBI" id="CHEBI:16113"/>
        <dbReference type="ChEBI" id="CHEBI:17759"/>
        <dbReference type="ChEBI" id="CHEBI:57540"/>
        <dbReference type="ChEBI" id="CHEBI:57945"/>
        <dbReference type="EC" id="1.14.19.21"/>
    </reaction>
    <physiologicalReaction direction="left-to-right" evidence="15">
        <dbReference type="Rhea" id="RHEA:51645"/>
    </physiologicalReaction>
</comment>
<keyword evidence="11 17" id="KW-0472">Membrane</keyword>
<dbReference type="Gene3D" id="2.102.10.10">
    <property type="entry name" value="Rieske [2Fe-2S] iron-sulphur domain"/>
    <property type="match status" value="1"/>
</dbReference>
<keyword evidence="10" id="KW-0411">Iron-sulfur</keyword>
<dbReference type="SUPFAM" id="SSF55961">
    <property type="entry name" value="Bet v1-like"/>
    <property type="match status" value="1"/>
</dbReference>
<dbReference type="InterPro" id="IPR050584">
    <property type="entry name" value="Cholesterol_7-desaturase"/>
</dbReference>
<dbReference type="Gene3D" id="3.90.380.10">
    <property type="entry name" value="Naphthalene 1,2-dioxygenase Alpha Subunit, Chain A, domain 1"/>
    <property type="match status" value="1"/>
</dbReference>
<comment type="cofactor">
    <cofactor evidence="1">
        <name>Fe cation</name>
        <dbReference type="ChEBI" id="CHEBI:24875"/>
    </cofactor>
</comment>
<evidence type="ECO:0000256" key="1">
    <source>
        <dbReference type="ARBA" id="ARBA00001962"/>
    </source>
</evidence>
<evidence type="ECO:0000256" key="8">
    <source>
        <dbReference type="ARBA" id="ARBA00023002"/>
    </source>
</evidence>
<dbReference type="GO" id="GO:0170056">
    <property type="term" value="F:cholesterol 7-desaturase [NAD(P)H] activity"/>
    <property type="evidence" value="ECO:0007669"/>
    <property type="project" value="UniProtKB-EC"/>
</dbReference>
<dbReference type="WBParaSite" id="maker-PairedContig_1528-snap-gene-0.11-mRNA-1">
    <property type="protein sequence ID" value="maker-PairedContig_1528-snap-gene-0.11-mRNA-1"/>
    <property type="gene ID" value="maker-PairedContig_1528-snap-gene-0.11"/>
</dbReference>
<feature type="transmembrane region" description="Helical" evidence="17">
    <location>
        <begin position="9"/>
        <end position="28"/>
    </location>
</feature>
<dbReference type="GO" id="GO:0016020">
    <property type="term" value="C:membrane"/>
    <property type="evidence" value="ECO:0007669"/>
    <property type="project" value="UniProtKB-SubCell"/>
</dbReference>
<keyword evidence="4 17" id="KW-0812">Transmembrane</keyword>
<dbReference type="GO" id="GO:0046872">
    <property type="term" value="F:metal ion binding"/>
    <property type="evidence" value="ECO:0007669"/>
    <property type="project" value="UniProtKB-KW"/>
</dbReference>
<evidence type="ECO:0000256" key="4">
    <source>
        <dbReference type="ARBA" id="ARBA00022692"/>
    </source>
</evidence>
<comment type="pathway">
    <text evidence="12">Steroid hormone biosynthesis; dafachronic acid biosynthesis.</text>
</comment>
<dbReference type="UniPathway" id="UPA01020"/>
<dbReference type="Pfam" id="PF00355">
    <property type="entry name" value="Rieske"/>
    <property type="match status" value="1"/>
</dbReference>
<evidence type="ECO:0000256" key="12">
    <source>
        <dbReference type="ARBA" id="ARBA00025712"/>
    </source>
</evidence>
<keyword evidence="6" id="KW-0479">Metal-binding</keyword>
<evidence type="ECO:0000256" key="5">
    <source>
        <dbReference type="ARBA" id="ARBA00022714"/>
    </source>
</evidence>
<feature type="domain" description="Rieske" evidence="18">
    <location>
        <begin position="72"/>
        <end position="179"/>
    </location>
</feature>
<comment type="pathway">
    <text evidence="3">Hormone biosynthesis.</text>
</comment>
<evidence type="ECO:0000256" key="11">
    <source>
        <dbReference type="ARBA" id="ARBA00023136"/>
    </source>
</evidence>
<dbReference type="PROSITE" id="PS51296">
    <property type="entry name" value="RIESKE"/>
    <property type="match status" value="1"/>
</dbReference>
<evidence type="ECO:0000256" key="9">
    <source>
        <dbReference type="ARBA" id="ARBA00023004"/>
    </source>
</evidence>
<dbReference type="PANTHER" id="PTHR21266">
    <property type="entry name" value="IRON-SULFUR DOMAIN CONTAINING PROTEIN"/>
    <property type="match status" value="1"/>
</dbReference>
<dbReference type="SUPFAM" id="SSF50022">
    <property type="entry name" value="ISP domain"/>
    <property type="match status" value="1"/>
</dbReference>
<dbReference type="EC" id="1.14.19.21" evidence="14"/>
<sequence>MRCSFIKKMTYLLSIGLGVLFALLYYWMTKPLNRIRRFGDIGINKPYRQAFLEQLKKMRFIGKIPPVYPNGWFCIAESKQIKLKEVLPIIFLGQQLTLLRSETGKVYLINSYCPHLGANFSIGGRVVNDNCIQCPFHGWIFNAETGNCMRIPYEKTNTIPEQAKVATWPVVEKNMHIYAWLIYEMYHCDGKDPEWQIPDVDEITNGEWKYKGRTEHEINCHIQEIPENGADIAHLNYLHLAGINNGNDITKIEMENLEPTIRHVWNGRWEQQPEPEKHIGVMYLKQVMTVMKIPIPLTYSDLQARQIGPGIVYMMFDFGLLGRGIVLQHVTPEEPLLQRARFVMYSNLPKLYANFFLLCEAVHFERDIYIWNHKCYVKRPLLTKSDGPILKHRRWYNQFYAENSPRLELDGTLSNEVKSIFDW</sequence>
<keyword evidence="9" id="KW-0408">Iron</keyword>
<dbReference type="GO" id="GO:0005737">
    <property type="term" value="C:cytoplasm"/>
    <property type="evidence" value="ECO:0007669"/>
    <property type="project" value="TreeGrafter"/>
</dbReference>
<dbReference type="GO" id="GO:0051537">
    <property type="term" value="F:2 iron, 2 sulfur cluster binding"/>
    <property type="evidence" value="ECO:0007669"/>
    <property type="project" value="UniProtKB-KW"/>
</dbReference>
<comment type="subcellular location">
    <subcellularLocation>
        <location evidence="2">Membrane</location>
    </subcellularLocation>
</comment>
<reference evidence="19" key="1">
    <citation type="submission" date="2016-11" db="UniProtKB">
        <authorList>
            <consortium name="WormBaseParasite"/>
        </authorList>
    </citation>
    <scope>IDENTIFICATION</scope>
    <source>
        <strain evidence="19">pt0022</strain>
    </source>
</reference>
<dbReference type="InterPro" id="IPR045605">
    <property type="entry name" value="KshA-like_C"/>
</dbReference>
<evidence type="ECO:0000256" key="10">
    <source>
        <dbReference type="ARBA" id="ARBA00023014"/>
    </source>
</evidence>
<evidence type="ECO:0000256" key="14">
    <source>
        <dbReference type="ARBA" id="ARBA00026095"/>
    </source>
</evidence>
<evidence type="ECO:0000256" key="3">
    <source>
        <dbReference type="ARBA" id="ARBA00004972"/>
    </source>
</evidence>
<dbReference type="GO" id="GO:0008203">
    <property type="term" value="P:cholesterol metabolic process"/>
    <property type="evidence" value="ECO:0007669"/>
    <property type="project" value="InterPro"/>
</dbReference>
<dbReference type="InterPro" id="IPR017941">
    <property type="entry name" value="Rieske_2Fe-2S"/>
</dbReference>
<organism evidence="19">
    <name type="scientific">Wuchereria bancrofti</name>
    <dbReference type="NCBI Taxonomy" id="6293"/>
    <lineage>
        <taxon>Eukaryota</taxon>
        <taxon>Metazoa</taxon>
        <taxon>Ecdysozoa</taxon>
        <taxon>Nematoda</taxon>
        <taxon>Chromadorea</taxon>
        <taxon>Rhabditida</taxon>
        <taxon>Spirurina</taxon>
        <taxon>Spiruromorpha</taxon>
        <taxon>Filarioidea</taxon>
        <taxon>Onchocercidae</taxon>
        <taxon>Wuchereria</taxon>
    </lineage>
</organism>
<proteinExistence type="inferred from homology"/>
<evidence type="ECO:0000256" key="7">
    <source>
        <dbReference type="ARBA" id="ARBA00022989"/>
    </source>
</evidence>
<keyword evidence="5" id="KW-0001">2Fe-2S</keyword>
<evidence type="ECO:0000256" key="16">
    <source>
        <dbReference type="ARBA" id="ARBA00049548"/>
    </source>
</evidence>
<evidence type="ECO:0000259" key="18">
    <source>
        <dbReference type="PROSITE" id="PS51296"/>
    </source>
</evidence>
<comment type="similarity">
    <text evidence="13">Belongs to the cholesterol 7-desaturase family.</text>
</comment>
<comment type="catalytic activity">
    <reaction evidence="16">
        <text>cholesterol + NADPH + O2 + H(+) = 7-dehydrocholesterol + NADP(+) + 2 H2O</text>
        <dbReference type="Rhea" id="RHEA:45024"/>
        <dbReference type="ChEBI" id="CHEBI:15377"/>
        <dbReference type="ChEBI" id="CHEBI:15378"/>
        <dbReference type="ChEBI" id="CHEBI:15379"/>
        <dbReference type="ChEBI" id="CHEBI:16113"/>
        <dbReference type="ChEBI" id="CHEBI:17759"/>
        <dbReference type="ChEBI" id="CHEBI:57783"/>
        <dbReference type="ChEBI" id="CHEBI:58349"/>
        <dbReference type="EC" id="1.14.19.21"/>
    </reaction>
    <physiologicalReaction direction="left-to-right" evidence="16">
        <dbReference type="Rhea" id="RHEA:45025"/>
    </physiologicalReaction>
</comment>
<dbReference type="Pfam" id="PF19298">
    <property type="entry name" value="KshA_C"/>
    <property type="match status" value="1"/>
</dbReference>
<evidence type="ECO:0000256" key="13">
    <source>
        <dbReference type="ARBA" id="ARBA00025729"/>
    </source>
</evidence>
<accession>A0A1I8EEF4</accession>
<dbReference type="AlphaFoldDB" id="A0A1I8EEF4"/>
<evidence type="ECO:0000256" key="15">
    <source>
        <dbReference type="ARBA" id="ARBA00047853"/>
    </source>
</evidence>
<keyword evidence="7 17" id="KW-1133">Transmembrane helix</keyword>
<dbReference type="PANTHER" id="PTHR21266:SF32">
    <property type="entry name" value="CHOLESTEROL 7-DESATURASE NVD"/>
    <property type="match status" value="1"/>
</dbReference>
<evidence type="ECO:0000313" key="19">
    <source>
        <dbReference type="WBParaSite" id="maker-PairedContig_1528-snap-gene-0.11-mRNA-1"/>
    </source>
</evidence>
<evidence type="ECO:0000256" key="2">
    <source>
        <dbReference type="ARBA" id="ARBA00004370"/>
    </source>
</evidence>
<name>A0A1I8EEF4_WUCBA</name>
<dbReference type="InterPro" id="IPR036922">
    <property type="entry name" value="Rieske_2Fe-2S_sf"/>
</dbReference>